<feature type="transmembrane region" description="Helical" evidence="4">
    <location>
        <begin position="193"/>
        <end position="214"/>
    </location>
</feature>
<organism evidence="7 8">
    <name type="scientific">Novispirillum itersonii</name>
    <name type="common">Aquaspirillum itersonii</name>
    <dbReference type="NCBI Taxonomy" id="189"/>
    <lineage>
        <taxon>Bacteria</taxon>
        <taxon>Pseudomonadati</taxon>
        <taxon>Pseudomonadota</taxon>
        <taxon>Alphaproteobacteria</taxon>
        <taxon>Rhodospirillales</taxon>
        <taxon>Novispirillaceae</taxon>
        <taxon>Novispirillum</taxon>
    </lineage>
</organism>
<dbReference type="SMART" id="SM00304">
    <property type="entry name" value="HAMP"/>
    <property type="match status" value="1"/>
</dbReference>
<sequence length="565" mass="59159">MLHLSSMRIVTKVTLLVGVLLALLLLVSGVGLQALSIVEDKTGSLSTGIAMLKAGAALEKASLRLTRGEYQLAADTGLYDTVSKQIETQKDKIRQAFSAAEHSARDDQKVLLKEIGNHYAAYESSLNDTLATARANQGGDISAAQRAVLEMARLSQANQSQMRQRLDTFVTAIDDEGSALVTATQETMISVRLILIATAAGGLLIGVTFGVYIARNGIALPISRSVTTLNALAAGDLTVTVDGTGRGDEVGDIARGLMIFRENAIARQQSETRDRATAEERTARASRIETLTYDFDAKASALVKHLYEQAADLQGSAQNMAAIAEETSRQSDGVAAASGQLSANVQTVAAATEELSSSIAEISRQVATSSQQAEHATATAERVSRQVQALAQAAEQISSVVGLITAIAGQTNLLALNATIEAARAGDAGKGFAVVANEVKTLASQTAKATGDISVQIGHVQAETQTAVSAISDMAESIRALSHQSVAIAAAVDQQDTATKEIARTVEEAFTGTRTVSDTIVGVNQASQETGACATQVLTAATELNERSTEMHRLIHGFLQNVKAV</sequence>
<comment type="similarity">
    <text evidence="2">Belongs to the methyl-accepting chemotaxis (MCP) protein family.</text>
</comment>
<feature type="domain" description="HAMP" evidence="6">
    <location>
        <begin position="216"/>
        <end position="269"/>
    </location>
</feature>
<dbReference type="InterPro" id="IPR004089">
    <property type="entry name" value="MCPsignal_dom"/>
</dbReference>
<dbReference type="Gene3D" id="1.10.287.950">
    <property type="entry name" value="Methyl-accepting chemotaxis protein"/>
    <property type="match status" value="1"/>
</dbReference>
<dbReference type="PROSITE" id="PS50111">
    <property type="entry name" value="CHEMOTAXIS_TRANSDUC_2"/>
    <property type="match status" value="1"/>
</dbReference>
<feature type="domain" description="Methyl-accepting transducer" evidence="5">
    <location>
        <begin position="309"/>
        <end position="545"/>
    </location>
</feature>
<evidence type="ECO:0000256" key="4">
    <source>
        <dbReference type="SAM" id="Phobius"/>
    </source>
</evidence>
<dbReference type="GO" id="GO:0006935">
    <property type="term" value="P:chemotaxis"/>
    <property type="evidence" value="ECO:0007669"/>
    <property type="project" value="InterPro"/>
</dbReference>
<keyword evidence="4" id="KW-1133">Transmembrane helix</keyword>
<keyword evidence="4" id="KW-0472">Membrane</keyword>
<dbReference type="Gene3D" id="6.10.340.10">
    <property type="match status" value="1"/>
</dbReference>
<dbReference type="EMBL" id="JACIIX010000008">
    <property type="protein sequence ID" value="MBB6211004.1"/>
    <property type="molecule type" value="Genomic_DNA"/>
</dbReference>
<keyword evidence="8" id="KW-1185">Reference proteome</keyword>
<evidence type="ECO:0000313" key="7">
    <source>
        <dbReference type="EMBL" id="MBB6211004.1"/>
    </source>
</evidence>
<evidence type="ECO:0000256" key="3">
    <source>
        <dbReference type="PROSITE-ProRule" id="PRU00284"/>
    </source>
</evidence>
<protein>
    <submittedName>
        <fullName evidence="7">Methyl-accepting chemotaxis protein</fullName>
    </submittedName>
</protein>
<proteinExistence type="inferred from homology"/>
<dbReference type="Proteomes" id="UP000544872">
    <property type="component" value="Unassembled WGS sequence"/>
</dbReference>
<evidence type="ECO:0000259" key="5">
    <source>
        <dbReference type="PROSITE" id="PS50111"/>
    </source>
</evidence>
<dbReference type="PANTHER" id="PTHR32089:SF112">
    <property type="entry name" value="LYSOZYME-LIKE PROTEIN-RELATED"/>
    <property type="match status" value="1"/>
</dbReference>
<accession>A0A7W9ZIQ6</accession>
<dbReference type="Pfam" id="PF00672">
    <property type="entry name" value="HAMP"/>
    <property type="match status" value="1"/>
</dbReference>
<reference evidence="7 8" key="1">
    <citation type="submission" date="2020-08" db="EMBL/GenBank/DDBJ databases">
        <title>Genomic Encyclopedia of Type Strains, Phase IV (KMG-IV): sequencing the most valuable type-strain genomes for metagenomic binning, comparative biology and taxonomic classification.</title>
        <authorList>
            <person name="Goeker M."/>
        </authorList>
    </citation>
    <scope>NUCLEOTIDE SEQUENCE [LARGE SCALE GENOMIC DNA]</scope>
    <source>
        <strain evidence="7 8">DSM 11590</strain>
    </source>
</reference>
<dbReference type="PANTHER" id="PTHR32089">
    <property type="entry name" value="METHYL-ACCEPTING CHEMOTAXIS PROTEIN MCPB"/>
    <property type="match status" value="1"/>
</dbReference>
<dbReference type="PROSITE" id="PS50885">
    <property type="entry name" value="HAMP"/>
    <property type="match status" value="1"/>
</dbReference>
<dbReference type="PRINTS" id="PR00260">
    <property type="entry name" value="CHEMTRNSDUCR"/>
</dbReference>
<evidence type="ECO:0000256" key="2">
    <source>
        <dbReference type="ARBA" id="ARBA00029447"/>
    </source>
</evidence>
<gene>
    <name evidence="7" type="ORF">FHS48_002434</name>
</gene>
<dbReference type="AlphaFoldDB" id="A0A7W9ZIQ6"/>
<comment type="caution">
    <text evidence="7">The sequence shown here is derived from an EMBL/GenBank/DDBJ whole genome shotgun (WGS) entry which is preliminary data.</text>
</comment>
<evidence type="ECO:0000259" key="6">
    <source>
        <dbReference type="PROSITE" id="PS50885"/>
    </source>
</evidence>
<keyword evidence="1 3" id="KW-0807">Transducer</keyword>
<dbReference type="RefSeq" id="WP_184263811.1">
    <property type="nucleotide sequence ID" value="NZ_JACIIX010000008.1"/>
</dbReference>
<evidence type="ECO:0000256" key="1">
    <source>
        <dbReference type="ARBA" id="ARBA00023224"/>
    </source>
</evidence>
<dbReference type="GO" id="GO:0004888">
    <property type="term" value="F:transmembrane signaling receptor activity"/>
    <property type="evidence" value="ECO:0007669"/>
    <property type="project" value="InterPro"/>
</dbReference>
<dbReference type="GO" id="GO:0016020">
    <property type="term" value="C:membrane"/>
    <property type="evidence" value="ECO:0007669"/>
    <property type="project" value="InterPro"/>
</dbReference>
<dbReference type="SMART" id="SM00283">
    <property type="entry name" value="MA"/>
    <property type="match status" value="1"/>
</dbReference>
<dbReference type="InterPro" id="IPR003660">
    <property type="entry name" value="HAMP_dom"/>
</dbReference>
<name>A0A7W9ZIQ6_NOVIT</name>
<dbReference type="InterPro" id="IPR004090">
    <property type="entry name" value="Chemotax_Me-accpt_rcpt"/>
</dbReference>
<dbReference type="Pfam" id="PF00015">
    <property type="entry name" value="MCPsignal"/>
    <property type="match status" value="1"/>
</dbReference>
<evidence type="ECO:0000313" key="8">
    <source>
        <dbReference type="Proteomes" id="UP000544872"/>
    </source>
</evidence>
<keyword evidence="4" id="KW-0812">Transmembrane</keyword>
<dbReference type="SUPFAM" id="SSF58104">
    <property type="entry name" value="Methyl-accepting chemotaxis protein (MCP) signaling domain"/>
    <property type="match status" value="1"/>
</dbReference>
<dbReference type="GO" id="GO:0007165">
    <property type="term" value="P:signal transduction"/>
    <property type="evidence" value="ECO:0007669"/>
    <property type="project" value="UniProtKB-KW"/>
</dbReference>